<evidence type="ECO:0000256" key="1">
    <source>
        <dbReference type="SAM" id="MobiDB-lite"/>
    </source>
</evidence>
<dbReference type="Pfam" id="PF19372">
    <property type="entry name" value="DUF5947"/>
    <property type="match status" value="1"/>
</dbReference>
<dbReference type="AlphaFoldDB" id="A0A5J4K5E3"/>
<accession>A0A5J4K5E3</accession>
<name>A0A5J4K5E3_9CHLR</name>
<sequence>MGSWRPESAPGLLSWREEAGRPGEQQPGQAPVALPLGALRRFVSREGQPQRRPLERCELCSALLLPTHRHLLAPERRQVLCVCDPCALLFRAGSQAGQGQYRLIPERYRWLRDLELTDAEWEALGLPVNLVYLFYSSPAGRMLAFYPGPAGATESLLDLDGWQGLVARYPLLGELLPDVEALLVNRVRGARETYLVPIDVCYRLTGLIRACWRGLSGGLEVEQVLRTFFAELQEQAEIVTTAAGRAAPDLGEGEHDTGS</sequence>
<protein>
    <submittedName>
        <fullName evidence="2">Uncharacterized protein</fullName>
    </submittedName>
</protein>
<dbReference type="EMBL" id="BKZV01000001">
    <property type="protein sequence ID" value="GER82723.1"/>
    <property type="molecule type" value="Genomic_DNA"/>
</dbReference>
<dbReference type="Proteomes" id="UP000334820">
    <property type="component" value="Unassembled WGS sequence"/>
</dbReference>
<evidence type="ECO:0000313" key="2">
    <source>
        <dbReference type="EMBL" id="GER82723.1"/>
    </source>
</evidence>
<evidence type="ECO:0000313" key="3">
    <source>
        <dbReference type="Proteomes" id="UP000334820"/>
    </source>
</evidence>
<reference evidence="2 3" key="1">
    <citation type="journal article" date="2019" name="Int. J. Syst. Evol. Microbiol.">
        <title>Thermogemmatispora aurantia sp. nov. and Thermogemmatispora argillosa sp. nov., within the class Ktedonobacteria, and emended description of the genus Thermogemmatispora.</title>
        <authorList>
            <person name="Zheng Y."/>
            <person name="Wang C.M."/>
            <person name="Sakai Y."/>
            <person name="Abe K."/>
            <person name="Yokota A."/>
            <person name="Yabe S."/>
        </authorList>
    </citation>
    <scope>NUCLEOTIDE SEQUENCE [LARGE SCALE GENOMIC DNA]</scope>
    <source>
        <strain evidence="2 3">A1-2</strain>
    </source>
</reference>
<dbReference type="InterPro" id="IPR045991">
    <property type="entry name" value="DUF5947"/>
</dbReference>
<proteinExistence type="predicted"/>
<organism evidence="2 3">
    <name type="scientific">Thermogemmatispora aurantia</name>
    <dbReference type="NCBI Taxonomy" id="2045279"/>
    <lineage>
        <taxon>Bacteria</taxon>
        <taxon>Bacillati</taxon>
        <taxon>Chloroflexota</taxon>
        <taxon>Ktedonobacteria</taxon>
        <taxon>Thermogemmatisporales</taxon>
        <taxon>Thermogemmatisporaceae</taxon>
        <taxon>Thermogemmatispora</taxon>
    </lineage>
</organism>
<gene>
    <name evidence="2" type="ORF">KTAU_13600</name>
</gene>
<keyword evidence="3" id="KW-1185">Reference proteome</keyword>
<feature type="region of interest" description="Disordered" evidence="1">
    <location>
        <begin position="1"/>
        <end position="31"/>
    </location>
</feature>
<comment type="caution">
    <text evidence="2">The sequence shown here is derived from an EMBL/GenBank/DDBJ whole genome shotgun (WGS) entry which is preliminary data.</text>
</comment>